<gene>
    <name evidence="5" type="ORF">BaOVIS_008740</name>
</gene>
<feature type="compositionally biased region" description="Polar residues" evidence="1">
    <location>
        <begin position="270"/>
        <end position="301"/>
    </location>
</feature>
<evidence type="ECO:0000256" key="1">
    <source>
        <dbReference type="SAM" id="MobiDB-lite"/>
    </source>
</evidence>
<keyword evidence="6" id="KW-1185">Reference proteome</keyword>
<evidence type="ECO:0000313" key="5">
    <source>
        <dbReference type="EMBL" id="GFE53470.1"/>
    </source>
</evidence>
<feature type="transmembrane region" description="Helical" evidence="2">
    <location>
        <begin position="91"/>
        <end position="111"/>
    </location>
</feature>
<evidence type="ECO:0000313" key="6">
    <source>
        <dbReference type="Proteomes" id="UP001057455"/>
    </source>
</evidence>
<dbReference type="GO" id="GO:0005227">
    <property type="term" value="F:calcium-activated cation channel activity"/>
    <property type="evidence" value="ECO:0007669"/>
    <property type="project" value="InterPro"/>
</dbReference>
<dbReference type="InterPro" id="IPR027815">
    <property type="entry name" value="CSC1/OSCA1-like_cyt"/>
</dbReference>
<keyword evidence="2" id="KW-1133">Transmembrane helix</keyword>
<feature type="transmembrane region" description="Helical" evidence="2">
    <location>
        <begin position="543"/>
        <end position="566"/>
    </location>
</feature>
<comment type="caution">
    <text evidence="5">The sequence shown here is derived from an EMBL/GenBank/DDBJ whole genome shotgun (WGS) entry which is preliminary data.</text>
</comment>
<feature type="transmembrane region" description="Helical" evidence="2">
    <location>
        <begin position="618"/>
        <end position="636"/>
    </location>
</feature>
<dbReference type="EMBL" id="BLIY01000006">
    <property type="protein sequence ID" value="GFE53470.1"/>
    <property type="molecule type" value="Genomic_DNA"/>
</dbReference>
<dbReference type="InterPro" id="IPR045122">
    <property type="entry name" value="Csc1-like"/>
</dbReference>
<proteinExistence type="predicted"/>
<feature type="domain" description="CSC1/OSCA1-like cytosolic" evidence="4">
    <location>
        <begin position="357"/>
        <end position="422"/>
    </location>
</feature>
<evidence type="ECO:0000256" key="2">
    <source>
        <dbReference type="SAM" id="Phobius"/>
    </source>
</evidence>
<feature type="compositionally biased region" description="Basic and acidic residues" evidence="1">
    <location>
        <begin position="249"/>
        <end position="265"/>
    </location>
</feature>
<name>A0A9W5T8T4_BABOV</name>
<evidence type="ECO:0000259" key="4">
    <source>
        <dbReference type="Pfam" id="PF14703"/>
    </source>
</evidence>
<dbReference type="Pfam" id="PF02714">
    <property type="entry name" value="RSN1_7TM"/>
    <property type="match status" value="1"/>
</dbReference>
<feature type="region of interest" description="Disordered" evidence="1">
    <location>
        <begin position="241"/>
        <end position="316"/>
    </location>
</feature>
<sequence>MYNSFSATDTDFDCNKSESNSESREGDDNTGNWSLYISLAKSRKSKRSTRETSTRGEGTWWYYLLYGKDNRILNNEAVLYLKFIRSTCYMLIIYSAVAIVSNVIIFTHLALNNKPQFLFTYSIDDMRNCKVVVWTLYATTWIYSFIVYIHILKFRRKVNSGKQITVMLRPQLHTLMIYGFDKNITDPMEFYRHFDSYFPEHVLAVHVVVDHSKRMQLEEELDATKAQLCLCRDMALRVNKNRKTKGAKPKTDTEMREQEPSVEKPRRTKSCSNIHQVSSIDQPNENVQEVRSTVSSSNIISQPKDEEKEPAKSSGNFRRGVVRQITRFIAGKESDVATQQDLEDGENFGDLFVNLLKKVKELKAKIEEEANREHSTSARVCFVSFADTNIVMHILRDRNILEAIPEWRIRPAPHPRDIIWQNLHIPRYSIFIRMVVCNLLLVIFYVIITWILSHLNLLQTVKRQEMIDGAAGKTFSVSDLTERSFWSALMPPLIMATLNTCVHPTLINFFSRKIGMSKLNSITLKTGFWTHSTYQRYLLFGHVFYLVINTILIPLVASMIAFWKIFNGAFDSLSLDLGQVLVNTTWRFSTIYVFNAIFLGSSNQLLQLSQVMMRSICIYFFKFDLGITNFDFGYWYAFHLSILTLVMLFSLFVPYLPILGVLYFAVRYCVDRHNLAYHVLQLPLDSTGKIGASAVKSMLICISLTQFAMSGVFLNCQGVLPPVCITLLYIASVATWLLMYESNADFVVKFMEPLYNFKLKPLNKGMMDTIKLCYMHPCDAKDLVNGKNSHMYKQ</sequence>
<evidence type="ECO:0000259" key="3">
    <source>
        <dbReference type="Pfam" id="PF02714"/>
    </source>
</evidence>
<protein>
    <recommendedName>
        <fullName evidence="7">CSC1/OSCA1-like 7TM region domain-containing protein</fullName>
    </recommendedName>
</protein>
<dbReference type="AlphaFoldDB" id="A0A9W5T8T4"/>
<feature type="transmembrane region" description="Helical" evidence="2">
    <location>
        <begin position="131"/>
        <end position="152"/>
    </location>
</feature>
<organism evidence="5 6">
    <name type="scientific">Babesia ovis</name>
    <dbReference type="NCBI Taxonomy" id="5869"/>
    <lineage>
        <taxon>Eukaryota</taxon>
        <taxon>Sar</taxon>
        <taxon>Alveolata</taxon>
        <taxon>Apicomplexa</taxon>
        <taxon>Aconoidasida</taxon>
        <taxon>Piroplasmida</taxon>
        <taxon>Babesiidae</taxon>
        <taxon>Babesia</taxon>
    </lineage>
</organism>
<dbReference type="PANTHER" id="PTHR13018:SF114">
    <property type="entry name" value="EXPRESSED PROTEIN"/>
    <property type="match status" value="1"/>
</dbReference>
<feature type="region of interest" description="Disordered" evidence="1">
    <location>
        <begin position="1"/>
        <end position="29"/>
    </location>
</feature>
<reference evidence="5" key="1">
    <citation type="submission" date="2019-12" db="EMBL/GenBank/DDBJ databases">
        <title>Genome sequence of Babesia ovis.</title>
        <authorList>
            <person name="Yamagishi J."/>
            <person name="Sevinc F."/>
            <person name="Xuan X."/>
        </authorList>
    </citation>
    <scope>NUCLEOTIDE SEQUENCE</scope>
    <source>
        <strain evidence="5">Selcuk</strain>
    </source>
</reference>
<feature type="transmembrane region" description="Helical" evidence="2">
    <location>
        <begin position="642"/>
        <end position="670"/>
    </location>
</feature>
<accession>A0A9W5T8T4</accession>
<evidence type="ECO:0008006" key="7">
    <source>
        <dbReference type="Google" id="ProtNLM"/>
    </source>
</evidence>
<keyword evidence="2" id="KW-0812">Transmembrane</keyword>
<feature type="transmembrane region" description="Helical" evidence="2">
    <location>
        <begin position="430"/>
        <end position="452"/>
    </location>
</feature>
<feature type="transmembrane region" description="Helical" evidence="2">
    <location>
        <begin position="719"/>
        <end position="740"/>
    </location>
</feature>
<feature type="compositionally biased region" description="Basic and acidic residues" evidence="1">
    <location>
        <begin position="13"/>
        <end position="27"/>
    </location>
</feature>
<feature type="transmembrane region" description="Helical" evidence="2">
    <location>
        <begin position="485"/>
        <end position="510"/>
    </location>
</feature>
<dbReference type="GO" id="GO:0005886">
    <property type="term" value="C:plasma membrane"/>
    <property type="evidence" value="ECO:0007669"/>
    <property type="project" value="TreeGrafter"/>
</dbReference>
<keyword evidence="2" id="KW-0472">Membrane</keyword>
<dbReference type="Proteomes" id="UP001057455">
    <property type="component" value="Unassembled WGS sequence"/>
</dbReference>
<dbReference type="OrthoDB" id="365492at2759"/>
<dbReference type="Pfam" id="PF14703">
    <property type="entry name" value="PHM7_cyt"/>
    <property type="match status" value="1"/>
</dbReference>
<feature type="domain" description="CSC1/OSCA1-like 7TM region" evidence="3">
    <location>
        <begin position="436"/>
        <end position="713"/>
    </location>
</feature>
<feature type="transmembrane region" description="Helical" evidence="2">
    <location>
        <begin position="586"/>
        <end position="606"/>
    </location>
</feature>
<dbReference type="InterPro" id="IPR003864">
    <property type="entry name" value="CSC1/OSCA1-like_7TM"/>
</dbReference>
<dbReference type="PANTHER" id="PTHR13018">
    <property type="entry name" value="PROBABLE MEMBRANE PROTEIN DUF221-RELATED"/>
    <property type="match status" value="1"/>
</dbReference>